<evidence type="ECO:0000256" key="6">
    <source>
        <dbReference type="ARBA" id="ARBA00023170"/>
    </source>
</evidence>
<dbReference type="InterPro" id="IPR001611">
    <property type="entry name" value="Leu-rich_rpt"/>
</dbReference>
<comment type="caution">
    <text evidence="8">The sequence shown here is derived from an EMBL/GenBank/DDBJ whole genome shotgun (WGS) entry which is preliminary data.</text>
</comment>
<keyword evidence="6 8" id="KW-0675">Receptor</keyword>
<keyword evidence="2" id="KW-0812">Transmembrane</keyword>
<sequence length="106" mass="12154">MESTVYSTLTRFTAIQTPIEHYNEFITFFRDVHAVLGLGSCNLSDFPEFLRNQDQLEVLELSQNNIHGQIPKWVSNLSTDTLVFLSMSGNSLTGVWEKSLIIYHTR</sequence>
<evidence type="ECO:0000313" key="8">
    <source>
        <dbReference type="EMBL" id="KAK7860549.1"/>
    </source>
</evidence>
<accession>A0AAW0MBJ1</accession>
<keyword evidence="4" id="KW-1133">Transmembrane helix</keyword>
<evidence type="ECO:0000256" key="7">
    <source>
        <dbReference type="ARBA" id="ARBA00023180"/>
    </source>
</evidence>
<dbReference type="Gene3D" id="3.80.10.10">
    <property type="entry name" value="Ribonuclease Inhibitor"/>
    <property type="match status" value="1"/>
</dbReference>
<proteinExistence type="predicted"/>
<reference evidence="8" key="1">
    <citation type="submission" date="2017-12" db="EMBL/GenBank/DDBJ databases">
        <authorList>
            <person name="Barbosa P."/>
            <person name="Usie A."/>
            <person name="Ramos A.M."/>
        </authorList>
    </citation>
    <scope>NUCLEOTIDE SEQUENCE</scope>
    <source>
        <strain evidence="8">HL8</strain>
        <tissue evidence="8">Leaves</tissue>
    </source>
</reference>
<comment type="subcellular location">
    <subcellularLocation>
        <location evidence="1">Membrane</location>
        <topology evidence="1">Single-pass type I membrane protein</topology>
    </subcellularLocation>
</comment>
<evidence type="ECO:0000256" key="3">
    <source>
        <dbReference type="ARBA" id="ARBA00022729"/>
    </source>
</evidence>
<dbReference type="AlphaFoldDB" id="A0AAW0MBJ1"/>
<evidence type="ECO:0000256" key="2">
    <source>
        <dbReference type="ARBA" id="ARBA00022692"/>
    </source>
</evidence>
<evidence type="ECO:0000256" key="4">
    <source>
        <dbReference type="ARBA" id="ARBA00022989"/>
    </source>
</evidence>
<organism evidence="8">
    <name type="scientific">Quercus suber</name>
    <name type="common">Cork oak</name>
    <dbReference type="NCBI Taxonomy" id="58331"/>
    <lineage>
        <taxon>Eukaryota</taxon>
        <taxon>Viridiplantae</taxon>
        <taxon>Streptophyta</taxon>
        <taxon>Embryophyta</taxon>
        <taxon>Tracheophyta</taxon>
        <taxon>Spermatophyta</taxon>
        <taxon>Magnoliopsida</taxon>
        <taxon>eudicotyledons</taxon>
        <taxon>Gunneridae</taxon>
        <taxon>Pentapetalae</taxon>
        <taxon>rosids</taxon>
        <taxon>fabids</taxon>
        <taxon>Fagales</taxon>
        <taxon>Fagaceae</taxon>
        <taxon>Quercus</taxon>
    </lineage>
</organism>
<reference evidence="8" key="3">
    <citation type="submission" date="2023-07" db="EMBL/GenBank/DDBJ databases">
        <title>An improved reference 1 genome and first organelle genomes of Quercus suber.</title>
        <authorList>
            <consortium name="Genosuber Consortium"/>
            <person name="Usie A."/>
            <person name="Serra O."/>
            <person name="Barros P."/>
        </authorList>
    </citation>
    <scope>NUCLEOTIDE SEQUENCE</scope>
    <source>
        <strain evidence="8">HL8</strain>
        <tissue evidence="8">Leaves</tissue>
    </source>
</reference>
<keyword evidence="7" id="KW-0325">Glycoprotein</keyword>
<dbReference type="SUPFAM" id="SSF52058">
    <property type="entry name" value="L domain-like"/>
    <property type="match status" value="1"/>
</dbReference>
<name>A0AAW0MBJ1_QUESU</name>
<dbReference type="InterPro" id="IPR046956">
    <property type="entry name" value="RLP23-like"/>
</dbReference>
<dbReference type="PANTHER" id="PTHR48061">
    <property type="entry name" value="LEUCINE-RICH REPEAT RECEPTOR PROTEIN KINASE EMS1-LIKE-RELATED"/>
    <property type="match status" value="1"/>
</dbReference>
<reference evidence="8" key="2">
    <citation type="journal article" date="2018" name="Sci. Data">
        <title>The draft genome sequence of cork oak.</title>
        <authorList>
            <person name="Ramos A.M."/>
            <person name="Usie A."/>
            <person name="Barbosa P."/>
            <person name="Barros P.M."/>
            <person name="Capote T."/>
            <person name="Chaves I."/>
            <person name="Simoes F."/>
            <person name="Abreu I."/>
            <person name="Carrasquinho I."/>
            <person name="Faro C."/>
            <person name="Guimaraes J.B."/>
            <person name="Mendonca D."/>
            <person name="Nobrega F."/>
            <person name="Rodrigues L."/>
            <person name="Saibo N.J.M."/>
            <person name="Varela M.C."/>
            <person name="Egas C."/>
            <person name="Matos J."/>
            <person name="Miguel C.M."/>
            <person name="Oliveira M.M."/>
            <person name="Ricardo C.P."/>
            <person name="Goncalves S."/>
        </authorList>
    </citation>
    <scope>NUCLEOTIDE SEQUENCE [LARGE SCALE GENOMIC DNA]</scope>
    <source>
        <strain evidence="8">HL8</strain>
    </source>
</reference>
<dbReference type="InterPro" id="IPR032675">
    <property type="entry name" value="LRR_dom_sf"/>
</dbReference>
<gene>
    <name evidence="8" type="primary">RLP47_3</name>
    <name evidence="8" type="ORF">CFP56_036756</name>
</gene>
<evidence type="ECO:0000256" key="5">
    <source>
        <dbReference type="ARBA" id="ARBA00023136"/>
    </source>
</evidence>
<dbReference type="EMBL" id="PKMF04000006">
    <property type="protein sequence ID" value="KAK7860549.1"/>
    <property type="molecule type" value="Genomic_DNA"/>
</dbReference>
<dbReference type="PANTHER" id="PTHR48061:SF12">
    <property type="entry name" value="DISEASE RESISTANCE LIKE PROTEIN"/>
    <property type="match status" value="1"/>
</dbReference>
<dbReference type="Pfam" id="PF00560">
    <property type="entry name" value="LRR_1"/>
    <property type="match status" value="1"/>
</dbReference>
<protein>
    <submittedName>
        <fullName evidence="8">Receptor-like protein 47</fullName>
    </submittedName>
</protein>
<dbReference type="GO" id="GO:0016020">
    <property type="term" value="C:membrane"/>
    <property type="evidence" value="ECO:0007669"/>
    <property type="project" value="UniProtKB-SubCell"/>
</dbReference>
<evidence type="ECO:0000256" key="1">
    <source>
        <dbReference type="ARBA" id="ARBA00004479"/>
    </source>
</evidence>
<keyword evidence="5" id="KW-0472">Membrane</keyword>
<keyword evidence="3" id="KW-0732">Signal</keyword>